<dbReference type="OrthoDB" id="408631at2759"/>
<reference evidence="5" key="1">
    <citation type="journal article" date="2014" name="Genome Announc.">
        <title>Genome sequence of the pathogenic fungus Sporothrix schenckii (ATCC 58251).</title>
        <authorList>
            <person name="Cuomo C.A."/>
            <person name="Rodriguez-Del Valle N."/>
            <person name="Perez-Sanchez L."/>
            <person name="Abouelleil A."/>
            <person name="Goldberg J."/>
            <person name="Young S."/>
            <person name="Zeng Q."/>
            <person name="Birren B.W."/>
        </authorList>
    </citation>
    <scope>NUCLEOTIDE SEQUENCE [LARGE SCALE GENOMIC DNA]</scope>
    <source>
        <strain evidence="5">ATCC 58251 / de Perez 2211183</strain>
    </source>
</reference>
<proteinExistence type="predicted"/>
<dbReference type="GO" id="GO:0016787">
    <property type="term" value="F:hydrolase activity"/>
    <property type="evidence" value="ECO:0007669"/>
    <property type="project" value="UniProtKB-KW"/>
</dbReference>
<dbReference type="Gene3D" id="3.40.50.1820">
    <property type="entry name" value="alpha/beta hydrolase"/>
    <property type="match status" value="1"/>
</dbReference>
<gene>
    <name evidence="4" type="ORF">HMPREF1624_01935</name>
</gene>
<evidence type="ECO:0000313" key="4">
    <source>
        <dbReference type="EMBL" id="ERT00703.1"/>
    </source>
</evidence>
<protein>
    <recommendedName>
        <fullName evidence="3">Alpha/beta hydrolase fold-3 domain-containing protein</fullName>
    </recommendedName>
</protein>
<sequence length="355" mass="39161">MAASSSSLSSPPSTPINPIHPDMVGRLDPRFVEYYNKILAHKVATHQVPLAEVRANPAAWARPWIQDDNPNTKDWTVPSTEGAFVVRVYHPDASTAGPGPYPVHINFHGGGWVFGDLTSDAAICRQLRNRLPIVVVDVDYRLCPEFPFGRNVEDAWEAFEWVRANAAALHVRPDRVSIGGTSAGGLLAVVVQHRARDAGLPLRLLVATVPALAPDDHARHERAEDSAWASVRAMRHTALLDWDRMHYLARVALPPAPAAEWAARQKHVPAWWVAPLEAPRWDGLCATFLATAECDILRDEGEAYGRQLVAAGNKVTMRRYLGVPHSFMQMTAVLPQSTQYLDDVVEALCTAHEVE</sequence>
<dbReference type="Proteomes" id="UP000018087">
    <property type="component" value="Unassembled WGS sequence"/>
</dbReference>
<dbReference type="PANTHER" id="PTHR48081">
    <property type="entry name" value="AB HYDROLASE SUPERFAMILY PROTEIN C4A8.06C"/>
    <property type="match status" value="1"/>
</dbReference>
<dbReference type="InterPro" id="IPR013094">
    <property type="entry name" value="AB_hydrolase_3"/>
</dbReference>
<dbReference type="InterPro" id="IPR050300">
    <property type="entry name" value="GDXG_lipolytic_enzyme"/>
</dbReference>
<evidence type="ECO:0000256" key="2">
    <source>
        <dbReference type="SAM" id="MobiDB-lite"/>
    </source>
</evidence>
<feature type="domain" description="Alpha/beta hydrolase fold-3" evidence="3">
    <location>
        <begin position="105"/>
        <end position="328"/>
    </location>
</feature>
<keyword evidence="1" id="KW-0378">Hydrolase</keyword>
<evidence type="ECO:0000256" key="1">
    <source>
        <dbReference type="ARBA" id="ARBA00022801"/>
    </source>
</evidence>
<keyword evidence="5" id="KW-1185">Reference proteome</keyword>
<evidence type="ECO:0000259" key="3">
    <source>
        <dbReference type="Pfam" id="PF07859"/>
    </source>
</evidence>
<dbReference type="eggNOG" id="KOG1515">
    <property type="taxonomic scope" value="Eukaryota"/>
</dbReference>
<dbReference type="PANTHER" id="PTHR48081:SF8">
    <property type="entry name" value="ALPHA_BETA HYDROLASE FOLD-3 DOMAIN-CONTAINING PROTEIN-RELATED"/>
    <property type="match status" value="1"/>
</dbReference>
<dbReference type="AlphaFoldDB" id="U7PYM2"/>
<dbReference type="SUPFAM" id="SSF53474">
    <property type="entry name" value="alpha/beta-Hydrolases"/>
    <property type="match status" value="1"/>
</dbReference>
<accession>U7PYM2</accession>
<dbReference type="HOGENOM" id="CLU_012494_6_2_1"/>
<dbReference type="STRING" id="1391915.U7PYM2"/>
<feature type="compositionally biased region" description="Low complexity" evidence="2">
    <location>
        <begin position="1"/>
        <end position="11"/>
    </location>
</feature>
<organism evidence="4 5">
    <name type="scientific">Sporothrix schenckii (strain ATCC 58251 / de Perez 2211183)</name>
    <name type="common">Rose-picker's disease fungus</name>
    <dbReference type="NCBI Taxonomy" id="1391915"/>
    <lineage>
        <taxon>Eukaryota</taxon>
        <taxon>Fungi</taxon>
        <taxon>Dikarya</taxon>
        <taxon>Ascomycota</taxon>
        <taxon>Pezizomycotina</taxon>
        <taxon>Sordariomycetes</taxon>
        <taxon>Sordariomycetidae</taxon>
        <taxon>Ophiostomatales</taxon>
        <taxon>Ophiostomataceae</taxon>
        <taxon>Sporothrix</taxon>
    </lineage>
</organism>
<dbReference type="Pfam" id="PF07859">
    <property type="entry name" value="Abhydrolase_3"/>
    <property type="match status" value="1"/>
</dbReference>
<dbReference type="EMBL" id="KI440843">
    <property type="protein sequence ID" value="ERT00703.1"/>
    <property type="molecule type" value="Genomic_DNA"/>
</dbReference>
<name>U7PYM2_SPOS1</name>
<dbReference type="InterPro" id="IPR029058">
    <property type="entry name" value="AB_hydrolase_fold"/>
</dbReference>
<evidence type="ECO:0000313" key="5">
    <source>
        <dbReference type="Proteomes" id="UP000018087"/>
    </source>
</evidence>
<feature type="region of interest" description="Disordered" evidence="2">
    <location>
        <begin position="1"/>
        <end position="22"/>
    </location>
</feature>